<feature type="transmembrane region" description="Helical" evidence="9">
    <location>
        <begin position="295"/>
        <end position="317"/>
    </location>
</feature>
<reference evidence="10 11" key="1">
    <citation type="submission" date="2024-02" db="EMBL/GenBank/DDBJ databases">
        <title>Chromosome-scale genome assembly of the rough periwinkle Littorina saxatilis.</title>
        <authorList>
            <person name="De Jode A."/>
            <person name="Faria R."/>
            <person name="Formenti G."/>
            <person name="Sims Y."/>
            <person name="Smith T.P."/>
            <person name="Tracey A."/>
            <person name="Wood J.M.D."/>
            <person name="Zagrodzka Z.B."/>
            <person name="Johannesson K."/>
            <person name="Butlin R.K."/>
            <person name="Leder E.H."/>
        </authorList>
    </citation>
    <scope>NUCLEOTIDE SEQUENCE [LARGE SCALE GENOMIC DNA]</scope>
    <source>
        <strain evidence="10">Snail1</strain>
        <tissue evidence="10">Muscle</tissue>
    </source>
</reference>
<evidence type="ECO:0000256" key="2">
    <source>
        <dbReference type="ARBA" id="ARBA00007329"/>
    </source>
</evidence>
<comment type="subcellular location">
    <subcellularLocation>
        <location evidence="1">Nucleus membrane</location>
        <topology evidence="1">Multi-pass membrane protein</topology>
    </subcellularLocation>
</comment>
<keyword evidence="7" id="KW-0325">Glycoprotein</keyword>
<evidence type="ECO:0000256" key="8">
    <source>
        <dbReference type="ARBA" id="ARBA00023242"/>
    </source>
</evidence>
<evidence type="ECO:0000256" key="6">
    <source>
        <dbReference type="ARBA" id="ARBA00023136"/>
    </source>
</evidence>
<feature type="transmembrane region" description="Helical" evidence="9">
    <location>
        <begin position="175"/>
        <end position="192"/>
    </location>
</feature>
<sequence length="704" mass="78510">MVLGLSKVRYFIVHLPALTMSHVKDLRAQLTLQNVQYVPEVVLLVALGLGLYTQWSITQDPILSFISITAMFIFAVSCALRYYCNMQRAGGAVFHIWVGCLIGILAYSDSSAVEYVTTQEAMEALFLTSLVLGVFWHVLSRLLKLADPDPGILGMAAALEGLGLVIGGMVTGNSAWVLGLMTLAFLTHVAALRLKSTFVLISLAAFIIISILSIFPSLSLKPNVYALVCIAGRHTLPAALDLYLSSRSTLERWHSVFFTLPRIVRYMSLVGILGLDTVLGVVVGRSTMQHKEWFVVFPLFLAVATIWLLLHLAYLGACWQLMGKVSQCNSAHSSLGEPSHSYPRIMAARGLRHFGLVTQRLICLSLTSTLALLALGWETRTPYSLTLIFTILPLEAATLSLFWELGDSLGGTCTAYAMISPVTNLRPEDSATLLPSSVVQEMTSRAMAALAQVQHFFAFHMLANYGCDLSTSGLNIDSVHSKLNAFFEQRTNEGPRYDTYLLYYCGDVFENGDWAFSDNKRLTLDTLLEWWETKNGASGARLILILDSMHSYVWAQDAKRVRDIFFSVQSCRYIRRPVAVPELEGGSGLVSVGAFTRAYMQYNTGQEVSVDWTGKQRPLRAIYSVSRGWTDFVFHLPTRDDYQQYWDSNFPRFTRPLLKALNIPGISSLFCCCTCFWRWLRRVQFACLPPREVDTGHGFKLVKS</sequence>
<dbReference type="GO" id="GO:0031965">
    <property type="term" value="C:nuclear membrane"/>
    <property type="evidence" value="ECO:0007669"/>
    <property type="project" value="UniProtKB-SubCell"/>
</dbReference>
<evidence type="ECO:0000313" key="10">
    <source>
        <dbReference type="EMBL" id="KAK7102271.1"/>
    </source>
</evidence>
<dbReference type="PANTHER" id="PTHR14437:SF2">
    <property type="entry name" value="TRANSMEMBRANE PROTEIN 168"/>
    <property type="match status" value="1"/>
</dbReference>
<comment type="caution">
    <text evidence="10">The sequence shown here is derived from an EMBL/GenBank/DDBJ whole genome shotgun (WGS) entry which is preliminary data.</text>
</comment>
<proteinExistence type="inferred from homology"/>
<feature type="transmembrane region" description="Helical" evidence="9">
    <location>
        <begin position="199"/>
        <end position="218"/>
    </location>
</feature>
<feature type="transmembrane region" description="Helical" evidence="9">
    <location>
        <begin position="264"/>
        <end position="283"/>
    </location>
</feature>
<name>A0AAN9GBI4_9CAEN</name>
<keyword evidence="4 9" id="KW-0812">Transmembrane</keyword>
<evidence type="ECO:0000256" key="7">
    <source>
        <dbReference type="ARBA" id="ARBA00023180"/>
    </source>
</evidence>
<feature type="transmembrane region" description="Helical" evidence="9">
    <location>
        <begin position="92"/>
        <end position="109"/>
    </location>
</feature>
<evidence type="ECO:0000256" key="4">
    <source>
        <dbReference type="ARBA" id="ARBA00022692"/>
    </source>
</evidence>
<keyword evidence="6 9" id="KW-0472">Membrane</keyword>
<evidence type="ECO:0000256" key="1">
    <source>
        <dbReference type="ARBA" id="ARBA00004232"/>
    </source>
</evidence>
<accession>A0AAN9GBI4</accession>
<organism evidence="10 11">
    <name type="scientific">Littorina saxatilis</name>
    <dbReference type="NCBI Taxonomy" id="31220"/>
    <lineage>
        <taxon>Eukaryota</taxon>
        <taxon>Metazoa</taxon>
        <taxon>Spiralia</taxon>
        <taxon>Lophotrochozoa</taxon>
        <taxon>Mollusca</taxon>
        <taxon>Gastropoda</taxon>
        <taxon>Caenogastropoda</taxon>
        <taxon>Littorinimorpha</taxon>
        <taxon>Littorinoidea</taxon>
        <taxon>Littorinidae</taxon>
        <taxon>Littorina</taxon>
    </lineage>
</organism>
<feature type="transmembrane region" description="Helical" evidence="9">
    <location>
        <begin position="121"/>
        <end position="139"/>
    </location>
</feature>
<keyword evidence="5 9" id="KW-1133">Transmembrane helix</keyword>
<keyword evidence="11" id="KW-1185">Reference proteome</keyword>
<evidence type="ECO:0000313" key="11">
    <source>
        <dbReference type="Proteomes" id="UP001374579"/>
    </source>
</evidence>
<dbReference type="PANTHER" id="PTHR14437">
    <property type="entry name" value="TRANSMEMBRANE PROTEIN 168"/>
    <property type="match status" value="1"/>
</dbReference>
<dbReference type="EMBL" id="JBAMIC010000010">
    <property type="protein sequence ID" value="KAK7102271.1"/>
    <property type="molecule type" value="Genomic_DNA"/>
</dbReference>
<evidence type="ECO:0000256" key="3">
    <source>
        <dbReference type="ARBA" id="ARBA00014572"/>
    </source>
</evidence>
<comment type="similarity">
    <text evidence="2">Belongs to the TMEM168 family.</text>
</comment>
<feature type="transmembrane region" description="Helical" evidence="9">
    <location>
        <begin position="151"/>
        <end position="169"/>
    </location>
</feature>
<keyword evidence="8" id="KW-0539">Nucleus</keyword>
<gene>
    <name evidence="10" type="ORF">V1264_020515</name>
</gene>
<feature type="transmembrane region" description="Helical" evidence="9">
    <location>
        <begin position="37"/>
        <end position="55"/>
    </location>
</feature>
<evidence type="ECO:0000256" key="9">
    <source>
        <dbReference type="SAM" id="Phobius"/>
    </source>
</evidence>
<evidence type="ECO:0000256" key="5">
    <source>
        <dbReference type="ARBA" id="ARBA00022989"/>
    </source>
</evidence>
<protein>
    <recommendedName>
        <fullName evidence="3">Transmembrane protein 168</fullName>
    </recommendedName>
</protein>
<dbReference type="AlphaFoldDB" id="A0AAN9GBI4"/>
<feature type="transmembrane region" description="Helical" evidence="9">
    <location>
        <begin position="61"/>
        <end position="80"/>
    </location>
</feature>
<dbReference type="Proteomes" id="UP001374579">
    <property type="component" value="Unassembled WGS sequence"/>
</dbReference>
<dbReference type="InterPro" id="IPR029713">
    <property type="entry name" value="TMEM168"/>
</dbReference>